<sequence>MGIAVVTGGGRGIGAAIARRLEEDGHVVHRLDQNPGPGVTVCNITDEAAVNRVAEQITADGPVEILVNNAGHWRFGALEDVSSEDFRAVLDVNVLGTFHCTKAFGRSMLAAGTGSIVNIVSIAAYRGNPSVGAYSSSKAGVVALTEVTALEWGPRGIRCNAVGPGLVPTEGTGNVYDDPRVREVRAGAVPLRRLGTPEDIAEVVAFFASDKASYVNGQTVYVDGGISKALMSMLPRPYDVPGPHAK</sequence>
<dbReference type="EMBL" id="CAEZXX010000101">
    <property type="protein sequence ID" value="CAB4716349.1"/>
    <property type="molecule type" value="Genomic_DNA"/>
</dbReference>
<dbReference type="Gene3D" id="3.40.50.720">
    <property type="entry name" value="NAD(P)-binding Rossmann-like Domain"/>
    <property type="match status" value="1"/>
</dbReference>
<dbReference type="FunFam" id="3.40.50.720:FF:000084">
    <property type="entry name" value="Short-chain dehydrogenase reductase"/>
    <property type="match status" value="1"/>
</dbReference>
<dbReference type="InterPro" id="IPR036291">
    <property type="entry name" value="NAD(P)-bd_dom_sf"/>
</dbReference>
<dbReference type="PROSITE" id="PS00061">
    <property type="entry name" value="ADH_SHORT"/>
    <property type="match status" value="1"/>
</dbReference>
<gene>
    <name evidence="2" type="ORF">UFOPK2602_01444</name>
    <name evidence="3" type="ORF">UFOPK2806_02635</name>
</gene>
<dbReference type="Pfam" id="PF13561">
    <property type="entry name" value="adh_short_C2"/>
    <property type="match status" value="1"/>
</dbReference>
<accession>A0A6J6QZU0</accession>
<dbReference type="PANTHER" id="PTHR42760:SF123">
    <property type="entry name" value="OXIDOREDUCTASE"/>
    <property type="match status" value="1"/>
</dbReference>
<dbReference type="PRINTS" id="PR00080">
    <property type="entry name" value="SDRFAMILY"/>
</dbReference>
<evidence type="ECO:0000313" key="3">
    <source>
        <dbReference type="EMBL" id="CAB4774619.1"/>
    </source>
</evidence>
<dbReference type="GO" id="GO:0016616">
    <property type="term" value="F:oxidoreductase activity, acting on the CH-OH group of donors, NAD or NADP as acceptor"/>
    <property type="evidence" value="ECO:0007669"/>
    <property type="project" value="TreeGrafter"/>
</dbReference>
<dbReference type="AlphaFoldDB" id="A0A6J6QZU0"/>
<reference evidence="2" key="1">
    <citation type="submission" date="2020-05" db="EMBL/GenBank/DDBJ databases">
        <authorList>
            <person name="Chiriac C."/>
            <person name="Salcher M."/>
            <person name="Ghai R."/>
            <person name="Kavagutti S V."/>
        </authorList>
    </citation>
    <scope>NUCLEOTIDE SEQUENCE</scope>
</reference>
<dbReference type="SUPFAM" id="SSF51735">
    <property type="entry name" value="NAD(P)-binding Rossmann-fold domains"/>
    <property type="match status" value="1"/>
</dbReference>
<name>A0A6J6QZU0_9ZZZZ</name>
<dbReference type="InterPro" id="IPR002347">
    <property type="entry name" value="SDR_fam"/>
</dbReference>
<organism evidence="2">
    <name type="scientific">freshwater metagenome</name>
    <dbReference type="NCBI Taxonomy" id="449393"/>
    <lineage>
        <taxon>unclassified sequences</taxon>
        <taxon>metagenomes</taxon>
        <taxon>ecological metagenomes</taxon>
    </lineage>
</organism>
<dbReference type="PRINTS" id="PR00081">
    <property type="entry name" value="GDHRDH"/>
</dbReference>
<evidence type="ECO:0000313" key="2">
    <source>
        <dbReference type="EMBL" id="CAB4716349.1"/>
    </source>
</evidence>
<proteinExistence type="inferred from homology"/>
<dbReference type="GO" id="GO:0030497">
    <property type="term" value="P:fatty acid elongation"/>
    <property type="evidence" value="ECO:0007669"/>
    <property type="project" value="TreeGrafter"/>
</dbReference>
<comment type="similarity">
    <text evidence="1">Belongs to the short-chain dehydrogenases/reductases (SDR) family.</text>
</comment>
<dbReference type="PANTHER" id="PTHR42760">
    <property type="entry name" value="SHORT-CHAIN DEHYDROGENASES/REDUCTASES FAMILY MEMBER"/>
    <property type="match status" value="1"/>
</dbReference>
<protein>
    <submittedName>
        <fullName evidence="2">Unannotated protein</fullName>
    </submittedName>
</protein>
<dbReference type="EMBL" id="CAEZYY010000073">
    <property type="protein sequence ID" value="CAB4774619.1"/>
    <property type="molecule type" value="Genomic_DNA"/>
</dbReference>
<dbReference type="InterPro" id="IPR020904">
    <property type="entry name" value="Sc_DH/Rdtase_CS"/>
</dbReference>
<dbReference type="CDD" id="cd05233">
    <property type="entry name" value="SDR_c"/>
    <property type="match status" value="1"/>
</dbReference>
<evidence type="ECO:0000256" key="1">
    <source>
        <dbReference type="ARBA" id="ARBA00006484"/>
    </source>
</evidence>